<dbReference type="EMBL" id="JACJLA010000001">
    <property type="protein sequence ID" value="MBM6911846.1"/>
    <property type="molecule type" value="Genomic_DNA"/>
</dbReference>
<name>A0ABS2GCG8_9FIRM</name>
<keyword evidence="2" id="KW-1185">Reference proteome</keyword>
<protein>
    <recommendedName>
        <fullName evidence="3">ICEBs1 excisionase</fullName>
    </recommendedName>
</protein>
<accession>A0ABS2GCG8</accession>
<organism evidence="1 2">
    <name type="scientific">Veillonella magna</name>
    <dbReference type="NCBI Taxonomy" id="464322"/>
    <lineage>
        <taxon>Bacteria</taxon>
        <taxon>Bacillati</taxon>
        <taxon>Bacillota</taxon>
        <taxon>Negativicutes</taxon>
        <taxon>Veillonellales</taxon>
        <taxon>Veillonellaceae</taxon>
        <taxon>Veillonella</taxon>
    </lineage>
</organism>
<proteinExistence type="predicted"/>
<gene>
    <name evidence="1" type="ORF">H6A01_00710</name>
</gene>
<evidence type="ECO:0000313" key="1">
    <source>
        <dbReference type="EMBL" id="MBM6911846.1"/>
    </source>
</evidence>
<dbReference type="RefSeq" id="WP_239447691.1">
    <property type="nucleotide sequence ID" value="NZ_JACJLA010000001.1"/>
</dbReference>
<evidence type="ECO:0000313" key="2">
    <source>
        <dbReference type="Proteomes" id="UP000707138"/>
    </source>
</evidence>
<sequence length="71" mass="8177">MKEAMNEIYTDPFMTAKEVAKVLGVGISKSYQTIRLLNQELESKGFLIIPGKIQREYFYERYGIGGKRAKK</sequence>
<comment type="caution">
    <text evidence="1">The sequence shown here is derived from an EMBL/GenBank/DDBJ whole genome shotgun (WGS) entry which is preliminary data.</text>
</comment>
<evidence type="ECO:0008006" key="3">
    <source>
        <dbReference type="Google" id="ProtNLM"/>
    </source>
</evidence>
<reference evidence="1 2" key="1">
    <citation type="journal article" date="2021" name="Sci. Rep.">
        <title>The distribution of antibiotic resistance genes in chicken gut microbiota commensals.</title>
        <authorList>
            <person name="Juricova H."/>
            <person name="Matiasovicova J."/>
            <person name="Kubasova T."/>
            <person name="Cejkova D."/>
            <person name="Rychlik I."/>
        </authorList>
    </citation>
    <scope>NUCLEOTIDE SEQUENCE [LARGE SCALE GENOMIC DNA]</scope>
    <source>
        <strain evidence="1 2">An537</strain>
    </source>
</reference>
<dbReference type="Proteomes" id="UP000707138">
    <property type="component" value="Unassembled WGS sequence"/>
</dbReference>